<dbReference type="CDD" id="cd02674">
    <property type="entry name" value="Peptidase_C19R"/>
    <property type="match status" value="1"/>
</dbReference>
<dbReference type="PROSITE" id="PS00972">
    <property type="entry name" value="USP_1"/>
    <property type="match status" value="1"/>
</dbReference>
<name>A0ABX6EQP0_KLUMA</name>
<sequence length="1243" mass="142209">MTSEKRSYVADSDCMQFSTQETSPDESTSGENSNGNTIPALTDENPTDISSSISSSLPSVLYDAIPPLQDQRSIVANMWARFSNEKKEGDVVYIIPESWLSLFQDPLVTDYRAVPPLNIASIVVDYDHFILQDYSRQPYTAVPAKIFNLLQQWYGLTPDSKPLPAYIVIDKKKQLVVEYDRPRFRIHHLTTNENSSQYSISMRNAAEAKLSNMFTLSSLATTKDVVQRAIDLFLSKEPQFDKESYYFRVWYINDDGNNVKTSNILQNSYTISPSTFLELTYKHKITKNMFTRRLKDLNSHVINLAIEVKRKSGTQHWPSNFFHYFPLQSSPGITGLANLGNTCYMNSALQCLLHIQDLNEYFLYGGYEDEINNDNPLGYKGHVAHAFGHLVQSLFSPSYGINSFFAPRNFKNTIGHYNQLFAGFGQQDSQEFLAFILDGLHEDLNRVIKKPYLEKPELPEGSPVDENKIIELANETWDYVKKRNDSVIMDLFVGLYKSTLICPNCQHVSVTFDPYNDLTLPLPIENYWTCKVLIFPQNSPPCTLEIELLKNSTYQELKEYIAKQASMNADDLIGCEIFNHQFYNNYESNMEAEYLPISELISENDTVVFYELIRNPDDIVVPIFNTRIEDGYKTPRLFGYPFFIALSKDEQYSYGSIRKKIERCYQNFSGGFSEFPILSKVSENYGLDSLPLLSKKFPKEELDIVTKELEFINPEISPDNFFKIMLLKNEALHNHTTRTPRFNNASLKNSNSPAGKIWTPTSVSSINYNNSEEITQFLPEVVKTAYYYSEIKNDTGMDDSDEVVDNNDESSIDSETKSTSDESMTTSTEVLNGLSHLEMSSLVESHTALICEWNTGKDQEVFDLEYGVNWNSPAVLDNIALTKAREERSEKEQTQITLDSCLRLFSQPEVLSSADSWYCPKCKEHTQASKQIELWNTPDILLIHLKRFENQRSFSDKIDATVHFPIEGLDMSPYLSYQNEISNDIYDLIAVDNHYGGLGGGHYTAYCRNFVDGKWYYFDDSRVTETSPENSVAGSAYLLFYKRRSSTVKVEKNEKLRDIIETSRKSFEQKQAELHKKVDALYEIAHSDTEDDTESALEDEAVMQNKTVEERITIENEEWEAGKRSNSVELPGNRLIENDAKLQSDEDVNEEFDETILEEANGQELNDELVNEAKISEPELSLKDNKFQLEYNVSSLEVGENISTLDSHDSSRRKLRLLEKVYVPESPNKDSSKGSSPEEQKLT</sequence>
<dbReference type="PROSITE" id="PS00973">
    <property type="entry name" value="USP_2"/>
    <property type="match status" value="1"/>
</dbReference>
<dbReference type="Pfam" id="PF06337">
    <property type="entry name" value="DUSP"/>
    <property type="match status" value="1"/>
</dbReference>
<gene>
    <name evidence="11" type="primary">UBP12</name>
    <name evidence="11" type="ORF">FIM1_703</name>
</gene>
<dbReference type="Gene3D" id="3.90.70.10">
    <property type="entry name" value="Cysteine proteinases"/>
    <property type="match status" value="2"/>
</dbReference>
<dbReference type="Proteomes" id="UP000422736">
    <property type="component" value="Chromosome 1"/>
</dbReference>
<evidence type="ECO:0000256" key="1">
    <source>
        <dbReference type="ARBA" id="ARBA00000707"/>
    </source>
</evidence>
<evidence type="ECO:0000256" key="8">
    <source>
        <dbReference type="SAM" id="MobiDB-lite"/>
    </source>
</evidence>
<dbReference type="InterPro" id="IPR018200">
    <property type="entry name" value="USP_CS"/>
</dbReference>
<dbReference type="PANTHER" id="PTHR21646:SF24">
    <property type="entry name" value="UBIQUITIN CARBOXYL-TERMINAL HYDROLASE"/>
    <property type="match status" value="1"/>
</dbReference>
<evidence type="ECO:0000256" key="6">
    <source>
        <dbReference type="ARBA" id="ARBA00022801"/>
    </source>
</evidence>
<dbReference type="InterPro" id="IPR035927">
    <property type="entry name" value="DUSP-like_sf"/>
</dbReference>
<dbReference type="Gene3D" id="3.30.2230.10">
    <property type="entry name" value="DUSP-like"/>
    <property type="match status" value="1"/>
</dbReference>
<dbReference type="PROSITE" id="PS50235">
    <property type="entry name" value="USP_3"/>
    <property type="match status" value="1"/>
</dbReference>
<keyword evidence="4" id="KW-0645">Protease</keyword>
<proteinExistence type="inferred from homology"/>
<dbReference type="Pfam" id="PF00443">
    <property type="entry name" value="UCH"/>
    <property type="match status" value="1"/>
</dbReference>
<dbReference type="GO" id="GO:0016787">
    <property type="term" value="F:hydrolase activity"/>
    <property type="evidence" value="ECO:0007669"/>
    <property type="project" value="UniProtKB-KW"/>
</dbReference>
<comment type="similarity">
    <text evidence="2">Belongs to the peptidase C19 family.</text>
</comment>
<feature type="region of interest" description="Disordered" evidence="8">
    <location>
        <begin position="1219"/>
        <end position="1243"/>
    </location>
</feature>
<dbReference type="InterPro" id="IPR006615">
    <property type="entry name" value="Pept_C19_DUSP"/>
</dbReference>
<dbReference type="SMART" id="SM00695">
    <property type="entry name" value="DUSP"/>
    <property type="match status" value="1"/>
</dbReference>
<evidence type="ECO:0000259" key="10">
    <source>
        <dbReference type="PROSITE" id="PS51283"/>
    </source>
</evidence>
<dbReference type="InterPro" id="IPR001394">
    <property type="entry name" value="Peptidase_C19_UCH"/>
</dbReference>
<feature type="region of interest" description="Disordered" evidence="8">
    <location>
        <begin position="797"/>
        <end position="825"/>
    </location>
</feature>
<evidence type="ECO:0000313" key="12">
    <source>
        <dbReference type="Proteomes" id="UP000422736"/>
    </source>
</evidence>
<evidence type="ECO:0000256" key="2">
    <source>
        <dbReference type="ARBA" id="ARBA00009085"/>
    </source>
</evidence>
<feature type="compositionally biased region" description="Basic and acidic residues" evidence="8">
    <location>
        <begin position="1227"/>
        <end position="1243"/>
    </location>
</feature>
<evidence type="ECO:0000256" key="5">
    <source>
        <dbReference type="ARBA" id="ARBA00022786"/>
    </source>
</evidence>
<dbReference type="PANTHER" id="PTHR21646">
    <property type="entry name" value="UBIQUITIN CARBOXYL-TERMINAL HYDROLASE"/>
    <property type="match status" value="1"/>
</dbReference>
<evidence type="ECO:0000256" key="4">
    <source>
        <dbReference type="ARBA" id="ARBA00022670"/>
    </source>
</evidence>
<feature type="compositionally biased region" description="Polar residues" evidence="8">
    <location>
        <begin position="15"/>
        <end position="39"/>
    </location>
</feature>
<dbReference type="SUPFAM" id="SSF54001">
    <property type="entry name" value="Cysteine proteinases"/>
    <property type="match status" value="1"/>
</dbReference>
<dbReference type="InterPro" id="IPR028889">
    <property type="entry name" value="USP"/>
</dbReference>
<keyword evidence="6 11" id="KW-0378">Hydrolase</keyword>
<accession>A0ABX6EQP0</accession>
<feature type="domain" description="DUSP" evidence="10">
    <location>
        <begin position="66"/>
        <end position="168"/>
    </location>
</feature>
<dbReference type="SUPFAM" id="SSF143791">
    <property type="entry name" value="DUSP-like"/>
    <property type="match status" value="1"/>
</dbReference>
<dbReference type="InterPro" id="IPR050185">
    <property type="entry name" value="Ub_carboxyl-term_hydrolase"/>
</dbReference>
<keyword evidence="12" id="KW-1185">Reference proteome</keyword>
<protein>
    <recommendedName>
        <fullName evidence="3">ubiquitinyl hydrolase 1</fullName>
        <ecNumber evidence="3">3.4.19.12</ecNumber>
    </recommendedName>
</protein>
<comment type="catalytic activity">
    <reaction evidence="1">
        <text>Thiol-dependent hydrolysis of ester, thioester, amide, peptide and isopeptide bonds formed by the C-terminal Gly of ubiquitin (a 76-residue protein attached to proteins as an intracellular targeting signal).</text>
        <dbReference type="EC" id="3.4.19.12"/>
    </reaction>
</comment>
<keyword evidence="7" id="KW-0788">Thiol protease</keyword>
<dbReference type="PROSITE" id="PS51283">
    <property type="entry name" value="DUSP"/>
    <property type="match status" value="1"/>
</dbReference>
<evidence type="ECO:0000259" key="9">
    <source>
        <dbReference type="PROSITE" id="PS50235"/>
    </source>
</evidence>
<evidence type="ECO:0000313" key="11">
    <source>
        <dbReference type="EMBL" id="QGN14052.1"/>
    </source>
</evidence>
<reference evidence="11 12" key="1">
    <citation type="submission" date="2016-03" db="EMBL/GenBank/DDBJ databases">
        <title>How can Kluyveromyces marxianus grow so fast - potential evolutionary course in Saccharomyces Complex revealed by comparative genomics.</title>
        <authorList>
            <person name="Mo W."/>
            <person name="Lu W."/>
            <person name="Yang X."/>
            <person name="Qi J."/>
            <person name="Lv H."/>
        </authorList>
    </citation>
    <scope>NUCLEOTIDE SEQUENCE [LARGE SCALE GENOMIC DNA]</scope>
    <source>
        <strain evidence="11 12">FIM1</strain>
    </source>
</reference>
<dbReference type="InterPro" id="IPR038765">
    <property type="entry name" value="Papain-like_cys_pep_sf"/>
</dbReference>
<organism evidence="11 12">
    <name type="scientific">Kluyveromyces marxianus</name>
    <name type="common">Yeast</name>
    <name type="synonym">Candida kefyr</name>
    <dbReference type="NCBI Taxonomy" id="4911"/>
    <lineage>
        <taxon>Eukaryota</taxon>
        <taxon>Fungi</taxon>
        <taxon>Dikarya</taxon>
        <taxon>Ascomycota</taxon>
        <taxon>Saccharomycotina</taxon>
        <taxon>Saccharomycetes</taxon>
        <taxon>Saccharomycetales</taxon>
        <taxon>Saccharomycetaceae</taxon>
        <taxon>Kluyveromyces</taxon>
    </lineage>
</organism>
<dbReference type="EC" id="3.4.19.12" evidence="3"/>
<evidence type="ECO:0000256" key="7">
    <source>
        <dbReference type="ARBA" id="ARBA00022807"/>
    </source>
</evidence>
<keyword evidence="5" id="KW-0833">Ubl conjugation pathway</keyword>
<feature type="domain" description="USP" evidence="9">
    <location>
        <begin position="334"/>
        <end position="1044"/>
    </location>
</feature>
<evidence type="ECO:0000256" key="3">
    <source>
        <dbReference type="ARBA" id="ARBA00012759"/>
    </source>
</evidence>
<feature type="region of interest" description="Disordered" evidence="8">
    <location>
        <begin position="1"/>
        <end position="52"/>
    </location>
</feature>
<dbReference type="EMBL" id="CP015054">
    <property type="protein sequence ID" value="QGN14052.1"/>
    <property type="molecule type" value="Genomic_DNA"/>
</dbReference>
<feature type="compositionally biased region" description="Acidic residues" evidence="8">
    <location>
        <begin position="797"/>
        <end position="812"/>
    </location>
</feature>